<feature type="region of interest" description="Disordered" evidence="1">
    <location>
        <begin position="229"/>
        <end position="296"/>
    </location>
</feature>
<evidence type="ECO:0000313" key="2">
    <source>
        <dbReference type="EMBL" id="CAB1460771.1"/>
    </source>
</evidence>
<gene>
    <name evidence="2" type="ORF">PLEPLA_LOCUS48643</name>
</gene>
<evidence type="ECO:0000313" key="3">
    <source>
        <dbReference type="Proteomes" id="UP001153269"/>
    </source>
</evidence>
<proteinExistence type="predicted"/>
<name>A0A9N7ZE55_PLEPL</name>
<dbReference type="AlphaFoldDB" id="A0A9N7ZE55"/>
<feature type="compositionally biased region" description="Polar residues" evidence="1">
    <location>
        <begin position="285"/>
        <end position="296"/>
    </location>
</feature>
<reference evidence="2" key="1">
    <citation type="submission" date="2020-03" db="EMBL/GenBank/DDBJ databases">
        <authorList>
            <person name="Weist P."/>
        </authorList>
    </citation>
    <scope>NUCLEOTIDE SEQUENCE</scope>
</reference>
<keyword evidence="3" id="KW-1185">Reference proteome</keyword>
<dbReference type="EMBL" id="CADEAL010004493">
    <property type="protein sequence ID" value="CAB1460771.1"/>
    <property type="molecule type" value="Genomic_DNA"/>
</dbReference>
<accession>A0A9N7ZE55</accession>
<comment type="caution">
    <text evidence="2">The sequence shown here is derived from an EMBL/GenBank/DDBJ whole genome shotgun (WGS) entry which is preliminary data.</text>
</comment>
<sequence length="324" mass="36370">MLGRKEVCAMRGRVSVFTFTSEVPSCCFHPENWWSEVSEQWKQLGEQRKPHSPEWVKFMPQDLSLICFKVSRSSLCLGHVKHFTRRQRGQGAVGNNARHVFGCVALAASMVDPRIRSKFTPRATVSSARHGDESLHNWNRGGFALTQSTWPQDPCSDPQTAGPWFWFHYWFSLYNYKREVVITGLLRDPRLHRADCAPMCFQSAGEVQPAMGHARRSFEMMHQEENINKCLPPGTFKSNPPHPSTASAFQRPPTPALQKATTSHAPPMAEQGRNGNHMRKHNPGWPSSSHGNQSQTGSETLGCCYLACSGGAVGRVGGHMRWRS</sequence>
<evidence type="ECO:0000256" key="1">
    <source>
        <dbReference type="SAM" id="MobiDB-lite"/>
    </source>
</evidence>
<protein>
    <submittedName>
        <fullName evidence="2">Uncharacterized protein</fullName>
    </submittedName>
</protein>
<organism evidence="2 3">
    <name type="scientific">Pleuronectes platessa</name>
    <name type="common">European plaice</name>
    <dbReference type="NCBI Taxonomy" id="8262"/>
    <lineage>
        <taxon>Eukaryota</taxon>
        <taxon>Metazoa</taxon>
        <taxon>Chordata</taxon>
        <taxon>Craniata</taxon>
        <taxon>Vertebrata</taxon>
        <taxon>Euteleostomi</taxon>
        <taxon>Actinopterygii</taxon>
        <taxon>Neopterygii</taxon>
        <taxon>Teleostei</taxon>
        <taxon>Neoteleostei</taxon>
        <taxon>Acanthomorphata</taxon>
        <taxon>Carangaria</taxon>
        <taxon>Pleuronectiformes</taxon>
        <taxon>Pleuronectoidei</taxon>
        <taxon>Pleuronectidae</taxon>
        <taxon>Pleuronectes</taxon>
    </lineage>
</organism>
<dbReference type="Proteomes" id="UP001153269">
    <property type="component" value="Unassembled WGS sequence"/>
</dbReference>